<dbReference type="Proteomes" id="UP000182229">
    <property type="component" value="Unassembled WGS sequence"/>
</dbReference>
<evidence type="ECO:0000313" key="2">
    <source>
        <dbReference type="Proteomes" id="UP000182229"/>
    </source>
</evidence>
<evidence type="ECO:0000313" key="1">
    <source>
        <dbReference type="EMBL" id="OJH36545.1"/>
    </source>
</evidence>
<comment type="caution">
    <text evidence="1">The sequence shown here is derived from an EMBL/GenBank/DDBJ whole genome shotgun (WGS) entry which is preliminary data.</text>
</comment>
<dbReference type="EMBL" id="MPIN01000010">
    <property type="protein sequence ID" value="OJH36545.1"/>
    <property type="molecule type" value="Genomic_DNA"/>
</dbReference>
<proteinExistence type="predicted"/>
<dbReference type="AlphaFoldDB" id="A0A1L9B2P5"/>
<gene>
    <name evidence="1" type="ORF">BON30_32845</name>
</gene>
<keyword evidence="2" id="KW-1185">Reference proteome</keyword>
<accession>A0A1L9B2P5</accession>
<dbReference type="OrthoDB" id="9886374at2"/>
<sequence length="164" mass="16828">MNLRSIFLVGALALGPGCARDIEPFLGTYVGTGEVTFSFAGQRNTQPRSDTVHVTEGDTSDIVLTSEGGCALPAEVEDEVATLVPNTSCTENVPLPDGTVLAASLVVTSGTATLADKVITLNYAGTVSVVYGGAPYTAGFSSAMTLSRATAARAITRPDALQTR</sequence>
<protein>
    <submittedName>
        <fullName evidence="1">Uncharacterized protein</fullName>
    </submittedName>
</protein>
<dbReference type="STRING" id="83449.BON30_32845"/>
<reference evidence="2" key="1">
    <citation type="submission" date="2016-11" db="EMBL/GenBank/DDBJ databases">
        <authorList>
            <person name="Shukria A."/>
            <person name="Stevens D.C."/>
        </authorList>
    </citation>
    <scope>NUCLEOTIDE SEQUENCE [LARGE SCALE GENOMIC DNA]</scope>
    <source>
        <strain evidence="2">Cbfe23</strain>
    </source>
</reference>
<reference evidence="1 2" key="2">
    <citation type="submission" date="2016-12" db="EMBL/GenBank/DDBJ databases">
        <title>Draft Genome Sequence of Cystobacter ferrugineus Strain Cbfe23.</title>
        <authorList>
            <person name="Akbar S."/>
            <person name="Dowd S.E."/>
            <person name="Stevens D.C."/>
        </authorList>
    </citation>
    <scope>NUCLEOTIDE SEQUENCE [LARGE SCALE GENOMIC DNA]</scope>
    <source>
        <strain evidence="1 2">Cbfe23</strain>
    </source>
</reference>
<organism evidence="1 2">
    <name type="scientific">Cystobacter ferrugineus</name>
    <dbReference type="NCBI Taxonomy" id="83449"/>
    <lineage>
        <taxon>Bacteria</taxon>
        <taxon>Pseudomonadati</taxon>
        <taxon>Myxococcota</taxon>
        <taxon>Myxococcia</taxon>
        <taxon>Myxococcales</taxon>
        <taxon>Cystobacterineae</taxon>
        <taxon>Archangiaceae</taxon>
        <taxon>Cystobacter</taxon>
    </lineage>
</organism>
<name>A0A1L9B2P5_9BACT</name>
<dbReference type="RefSeq" id="WP_071902434.1">
    <property type="nucleotide sequence ID" value="NZ_MPIN01000010.1"/>
</dbReference>